<name>A0AAD8EMG4_DIPPU</name>
<feature type="compositionally biased region" description="Polar residues" evidence="1">
    <location>
        <begin position="557"/>
        <end position="579"/>
    </location>
</feature>
<dbReference type="AlphaFoldDB" id="A0AAD8EMG4"/>
<feature type="compositionally biased region" description="Basic and acidic residues" evidence="1">
    <location>
        <begin position="1064"/>
        <end position="1077"/>
    </location>
</feature>
<feature type="compositionally biased region" description="Polar residues" evidence="1">
    <location>
        <begin position="641"/>
        <end position="651"/>
    </location>
</feature>
<feature type="compositionally biased region" description="Low complexity" evidence="1">
    <location>
        <begin position="1035"/>
        <end position="1044"/>
    </location>
</feature>
<feature type="compositionally biased region" description="Basic and acidic residues" evidence="1">
    <location>
        <begin position="918"/>
        <end position="928"/>
    </location>
</feature>
<feature type="compositionally biased region" description="Polar residues" evidence="1">
    <location>
        <begin position="1095"/>
        <end position="1130"/>
    </location>
</feature>
<proteinExistence type="predicted"/>
<evidence type="ECO:0000313" key="3">
    <source>
        <dbReference type="Proteomes" id="UP001233999"/>
    </source>
</evidence>
<feature type="region of interest" description="Disordered" evidence="1">
    <location>
        <begin position="248"/>
        <end position="274"/>
    </location>
</feature>
<accession>A0AAD8EMG4</accession>
<dbReference type="EMBL" id="JASPKZ010002703">
    <property type="protein sequence ID" value="KAJ9594942.1"/>
    <property type="molecule type" value="Genomic_DNA"/>
</dbReference>
<feature type="region of interest" description="Disordered" evidence="1">
    <location>
        <begin position="1064"/>
        <end position="1148"/>
    </location>
</feature>
<keyword evidence="3" id="KW-1185">Reference proteome</keyword>
<feature type="compositionally biased region" description="Polar residues" evidence="1">
    <location>
        <begin position="1139"/>
        <end position="1148"/>
    </location>
</feature>
<organism evidence="2 3">
    <name type="scientific">Diploptera punctata</name>
    <name type="common">Pacific beetle cockroach</name>
    <dbReference type="NCBI Taxonomy" id="6984"/>
    <lineage>
        <taxon>Eukaryota</taxon>
        <taxon>Metazoa</taxon>
        <taxon>Ecdysozoa</taxon>
        <taxon>Arthropoda</taxon>
        <taxon>Hexapoda</taxon>
        <taxon>Insecta</taxon>
        <taxon>Pterygota</taxon>
        <taxon>Neoptera</taxon>
        <taxon>Polyneoptera</taxon>
        <taxon>Dictyoptera</taxon>
        <taxon>Blattodea</taxon>
        <taxon>Blaberoidea</taxon>
        <taxon>Blaberidae</taxon>
        <taxon>Diplopterinae</taxon>
        <taxon>Diploptera</taxon>
    </lineage>
</organism>
<feature type="region of interest" description="Disordered" evidence="1">
    <location>
        <begin position="1019"/>
        <end position="1050"/>
    </location>
</feature>
<feature type="region of interest" description="Disordered" evidence="1">
    <location>
        <begin position="1"/>
        <end position="20"/>
    </location>
</feature>
<dbReference type="Proteomes" id="UP001233999">
    <property type="component" value="Unassembled WGS sequence"/>
</dbReference>
<feature type="region of interest" description="Disordered" evidence="1">
    <location>
        <begin position="641"/>
        <end position="660"/>
    </location>
</feature>
<evidence type="ECO:0000256" key="1">
    <source>
        <dbReference type="SAM" id="MobiDB-lite"/>
    </source>
</evidence>
<evidence type="ECO:0000313" key="2">
    <source>
        <dbReference type="EMBL" id="KAJ9594942.1"/>
    </source>
</evidence>
<feature type="region of interest" description="Disordered" evidence="1">
    <location>
        <begin position="550"/>
        <end position="579"/>
    </location>
</feature>
<feature type="compositionally biased region" description="Polar residues" evidence="1">
    <location>
        <begin position="905"/>
        <end position="917"/>
    </location>
</feature>
<feature type="compositionally biased region" description="Basic and acidic residues" evidence="1">
    <location>
        <begin position="1019"/>
        <end position="1034"/>
    </location>
</feature>
<reference evidence="2" key="1">
    <citation type="journal article" date="2023" name="IScience">
        <title>Live-bearing cockroach genome reveals convergent evolutionary mechanisms linked to viviparity in insects and beyond.</title>
        <authorList>
            <person name="Fouks B."/>
            <person name="Harrison M.C."/>
            <person name="Mikhailova A.A."/>
            <person name="Marchal E."/>
            <person name="English S."/>
            <person name="Carruthers M."/>
            <person name="Jennings E.C."/>
            <person name="Chiamaka E.L."/>
            <person name="Frigard R.A."/>
            <person name="Pippel M."/>
            <person name="Attardo G.M."/>
            <person name="Benoit J.B."/>
            <person name="Bornberg-Bauer E."/>
            <person name="Tobe S.S."/>
        </authorList>
    </citation>
    <scope>NUCLEOTIDE SEQUENCE</scope>
    <source>
        <strain evidence="2">Stay&amp;Tobe</strain>
    </source>
</reference>
<feature type="compositionally biased region" description="Low complexity" evidence="1">
    <location>
        <begin position="263"/>
        <end position="274"/>
    </location>
</feature>
<feature type="compositionally biased region" description="Low complexity" evidence="1">
    <location>
        <begin position="930"/>
        <end position="950"/>
    </location>
</feature>
<protein>
    <submittedName>
        <fullName evidence="2">Uncharacterized protein</fullName>
    </submittedName>
</protein>
<feature type="compositionally biased region" description="Basic and acidic residues" evidence="1">
    <location>
        <begin position="1"/>
        <end position="13"/>
    </location>
</feature>
<comment type="caution">
    <text evidence="2">The sequence shown here is derived from an EMBL/GenBank/DDBJ whole genome shotgun (WGS) entry which is preliminary data.</text>
</comment>
<feature type="region of interest" description="Disordered" evidence="1">
    <location>
        <begin position="905"/>
        <end position="952"/>
    </location>
</feature>
<gene>
    <name evidence="2" type="ORF">L9F63_013758</name>
</gene>
<feature type="region of interest" description="Disordered" evidence="1">
    <location>
        <begin position="80"/>
        <end position="101"/>
    </location>
</feature>
<sequence length="1148" mass="127469">MNQDSRRGIKLSREEEEVTGTDPINVLSKSLDSNTNFNQNIGLVASNTHTPEPDSLPNLFLREDLDLNFDGRKQLDFRLRADDRDGKQNSHEKSRNVMGKESEDAYLTKPNTVETVPRERKKWVRPPGVGQATNDSPVIIQDLSSLQNAKPIKQNTDEIHFESEDEVLPHMVTQSEVAVSSKNRPNEDIEISSDISNSYYFSPTTMGNTSKKTVDISSKVDNEKSTNIQEMYTKFISAKNSTSLSLDVQSSQNKDSNIVENDSNVSVRAPSPASVSSVTSSRRLEWDSGADVGYHAFHLQHGDNVAEKNLSTIERIALARGCSVTLRMDPEGIAGSVQNLPALPIINKPPKVISISRSNSIFRTPLAVSTPLEGEALKSSTGTDSESDIMPVVKMPRELYFFSSEQNFDNPSSQENLATIENNQNTNNENEIFLSRKISSSLTDLNESSHCEEHKSTNSLPRSQSHLNLLLEENKQEQMLNAVKNSFVLRYQQKKNNGLNTCSASSSSIATIVPKNESPRVLDKLTQTSISNVPNLQSVAVQVFESKNTSECEEKNTTSNSVEEQNSDSDIINDTVNNTKTNGYHSRKIYDLLDPSTKSCKDKLTVCKGAHKRTYVKKNKHMLAAGVEDNILDKSKEKLKNANSLPENKSGNHSRKSDSEWAIQNEKENVEKYLGTLDSIPSSTHTTGSWNGGDVSNGNFVSSRRDSSGVVGSANSFEYLPGHVYENNAAEIDQDLHKSTIPEDSSSHTESSHMSIERRLIKSGSFWNESSNSTLKNDLEKGINLIKALLDSKSYSSRSKKKLVRMLVNKLVAADYADDSEISLEKDISASLRCAKSDANSQAFINNSVERREENAIDNGDKEGIVEREDISGESAGEQQSKNKPQQTLSGIYSYADKCVGTVSSERSGLSSTSNKVYHSDVYSESRVETSTTGGQDGSSSNNTISSKKSCSWKDYTTHSEREYEHSSKSLENKSVLLKICESERENQLTWISTEIHHLNNLKQLLENQKNLSQNLSRREKLQRGNHELKKKSEVYLSSSRSESGCQNSISSRVETLATPVEHSVPDHFKGNSFKEPKKYHRRREFPSDAKVIQKSPSKKNTNVKKSISTQIPSSVSVTDGNQPSDSSKITRGHILTPDSESYSLTFE</sequence>
<feature type="compositionally biased region" description="Polar residues" evidence="1">
    <location>
        <begin position="248"/>
        <end position="262"/>
    </location>
</feature>
<reference evidence="2" key="2">
    <citation type="submission" date="2023-05" db="EMBL/GenBank/DDBJ databases">
        <authorList>
            <person name="Fouks B."/>
        </authorList>
    </citation>
    <scope>NUCLEOTIDE SEQUENCE</scope>
    <source>
        <strain evidence="2">Stay&amp;Tobe</strain>
        <tissue evidence="2">Testes</tissue>
    </source>
</reference>